<dbReference type="InterPro" id="IPR036770">
    <property type="entry name" value="Ankyrin_rpt-contain_sf"/>
</dbReference>
<dbReference type="Gene3D" id="1.25.40.20">
    <property type="entry name" value="Ankyrin repeat-containing domain"/>
    <property type="match status" value="1"/>
</dbReference>
<dbReference type="InterPro" id="IPR002110">
    <property type="entry name" value="Ankyrin_rpt"/>
</dbReference>
<gene>
    <name evidence="1" type="ORF">Faunusvirus25_12</name>
</gene>
<organism evidence="1">
    <name type="scientific">Faunusvirus sp</name>
    <dbReference type="NCBI Taxonomy" id="2487766"/>
    <lineage>
        <taxon>Viruses</taxon>
        <taxon>Varidnaviria</taxon>
        <taxon>Bamfordvirae</taxon>
        <taxon>Nucleocytoviricota</taxon>
        <taxon>Megaviricetes</taxon>
        <taxon>Imitervirales</taxon>
        <taxon>Mimiviridae</taxon>
    </lineage>
</organism>
<dbReference type="SUPFAM" id="SSF48403">
    <property type="entry name" value="Ankyrin repeat"/>
    <property type="match status" value="1"/>
</dbReference>
<evidence type="ECO:0008006" key="2">
    <source>
        <dbReference type="Google" id="ProtNLM"/>
    </source>
</evidence>
<dbReference type="Pfam" id="PF12796">
    <property type="entry name" value="Ank_2"/>
    <property type="match status" value="1"/>
</dbReference>
<accession>A0A3G4ZZ64</accession>
<dbReference type="SMART" id="SM00248">
    <property type="entry name" value="ANK"/>
    <property type="match status" value="3"/>
</dbReference>
<dbReference type="EMBL" id="MK072156">
    <property type="protein sequence ID" value="AYV79594.1"/>
    <property type="molecule type" value="Genomic_DNA"/>
</dbReference>
<name>A0A3G4ZZ64_9VIRU</name>
<protein>
    <recommendedName>
        <fullName evidence="2">Ankyrin repeat protein</fullName>
    </recommendedName>
</protein>
<proteinExistence type="predicted"/>
<evidence type="ECO:0000313" key="1">
    <source>
        <dbReference type="EMBL" id="AYV79594.1"/>
    </source>
</evidence>
<sequence length="249" mass="29400">MQTIEAHRDKFIDLVRACNETGCLEYIAKYDDFYDAIIDNGSRPNMLQMVCANKLSKVAVALIDRKCNLTYQNSYGFTALMYANCYELKDIVTYIIDKSMDCTTRITTYDELSEMMYLCDYRHDVKNIIKMIDCGYNIYYKNKYHRSLFMVAIDNCLEQVVKKLVDIDTCFIDEFKQYYDTETDTDRFKNPKFDMTIMKYCVDKRDTIKREIITTMNYASPTNMLYQSFHTTYAVELVDVICDFILLPI</sequence>
<reference evidence="1" key="1">
    <citation type="submission" date="2018-10" db="EMBL/GenBank/DDBJ databases">
        <title>Hidden diversity of soil giant viruses.</title>
        <authorList>
            <person name="Schulz F."/>
            <person name="Alteio L."/>
            <person name="Goudeau D."/>
            <person name="Ryan E.M."/>
            <person name="Malmstrom R.R."/>
            <person name="Blanchard J."/>
            <person name="Woyke T."/>
        </authorList>
    </citation>
    <scope>NUCLEOTIDE SEQUENCE</scope>
    <source>
        <strain evidence="1">FNV1</strain>
    </source>
</reference>